<dbReference type="Pfam" id="PF14454">
    <property type="entry name" value="Prok_Ub"/>
    <property type="match status" value="1"/>
</dbReference>
<gene>
    <name evidence="1" type="ORF">C7H61_00775</name>
</gene>
<dbReference type="EMBL" id="PXOT01000010">
    <property type="protein sequence ID" value="PSG94500.1"/>
    <property type="molecule type" value="Genomic_DNA"/>
</dbReference>
<evidence type="ECO:0000313" key="2">
    <source>
        <dbReference type="Proteomes" id="UP000238430"/>
    </source>
</evidence>
<sequence>MALTPTVLNRKFSFTSNGQKIELADIPNTTPNQVLEFYSGAYPELTNGTATYKGIENDSEIYELTTVIGVKG</sequence>
<name>A0A2T1NNM4_9FLAO</name>
<dbReference type="Proteomes" id="UP000238430">
    <property type="component" value="Unassembled WGS sequence"/>
</dbReference>
<accession>A0A2T1NNM4</accession>
<evidence type="ECO:0000313" key="1">
    <source>
        <dbReference type="EMBL" id="PSG94500.1"/>
    </source>
</evidence>
<proteinExistence type="predicted"/>
<dbReference type="OrthoDB" id="6912309at2"/>
<dbReference type="AlphaFoldDB" id="A0A2T1NNM4"/>
<keyword evidence="2" id="KW-1185">Reference proteome</keyword>
<reference evidence="1 2" key="1">
    <citation type="submission" date="2018-03" db="EMBL/GenBank/DDBJ databases">
        <title>Mesoflavibacter sp. HG37 and Mesoflavibacter sp. HG96 sp.nov., two marine bacteria isolated from seawater of Western Pacific Ocean.</title>
        <authorList>
            <person name="Cheng H."/>
            <person name="Wu Y.-H."/>
            <person name="Guo L.-L."/>
            <person name="Xu X.-W."/>
        </authorList>
    </citation>
    <scope>NUCLEOTIDE SEQUENCE [LARGE SCALE GENOMIC DNA]</scope>
    <source>
        <strain evidence="1 2">KCTC 42117</strain>
    </source>
</reference>
<dbReference type="InterPro" id="IPR032866">
    <property type="entry name" value="Prok_Ub"/>
</dbReference>
<organism evidence="1 2">
    <name type="scientific">Mesoflavibacter zeaxanthinifaciens subsp. sabulilitoris</name>
    <dbReference type="NCBI Taxonomy" id="1520893"/>
    <lineage>
        <taxon>Bacteria</taxon>
        <taxon>Pseudomonadati</taxon>
        <taxon>Bacteroidota</taxon>
        <taxon>Flavobacteriia</taxon>
        <taxon>Flavobacteriales</taxon>
        <taxon>Flavobacteriaceae</taxon>
        <taxon>Mesoflavibacter</taxon>
    </lineage>
</organism>
<protein>
    <submittedName>
        <fullName evidence="1">PRTRC system protein C</fullName>
    </submittedName>
</protein>
<comment type="caution">
    <text evidence="1">The sequence shown here is derived from an EMBL/GenBank/DDBJ whole genome shotgun (WGS) entry which is preliminary data.</text>
</comment>
<dbReference type="RefSeq" id="WP_106676280.1">
    <property type="nucleotide sequence ID" value="NZ_JACHWV010000010.1"/>
</dbReference>